<sequence>KKKSGDTKEIANT</sequence>
<evidence type="ECO:0000313" key="2">
    <source>
        <dbReference type="Proteomes" id="UP001562425"/>
    </source>
</evidence>
<keyword evidence="2" id="KW-1185">Reference proteome</keyword>
<proteinExistence type="predicted"/>
<organism evidence="1 2">
    <name type="scientific">Culex pipiens pipiens</name>
    <name type="common">Northern house mosquito</name>
    <dbReference type="NCBI Taxonomy" id="38569"/>
    <lineage>
        <taxon>Eukaryota</taxon>
        <taxon>Metazoa</taxon>
        <taxon>Ecdysozoa</taxon>
        <taxon>Arthropoda</taxon>
        <taxon>Hexapoda</taxon>
        <taxon>Insecta</taxon>
        <taxon>Pterygota</taxon>
        <taxon>Neoptera</taxon>
        <taxon>Endopterygota</taxon>
        <taxon>Diptera</taxon>
        <taxon>Nematocera</taxon>
        <taxon>Culicoidea</taxon>
        <taxon>Culicidae</taxon>
        <taxon>Culicinae</taxon>
        <taxon>Culicini</taxon>
        <taxon>Culex</taxon>
        <taxon>Culex</taxon>
    </lineage>
</organism>
<name>A0ABD1CEU5_CULPP</name>
<dbReference type="Proteomes" id="UP001562425">
    <property type="component" value="Unassembled WGS sequence"/>
</dbReference>
<protein>
    <submittedName>
        <fullName evidence="1">Uncharacterized protein</fullName>
    </submittedName>
</protein>
<evidence type="ECO:0000313" key="1">
    <source>
        <dbReference type="EMBL" id="KAL1374917.1"/>
    </source>
</evidence>
<accession>A0ABD1CEU5</accession>
<dbReference type="EMBL" id="JBEHCU010012934">
    <property type="protein sequence ID" value="KAL1374917.1"/>
    <property type="molecule type" value="Genomic_DNA"/>
</dbReference>
<feature type="non-terminal residue" evidence="1">
    <location>
        <position position="1"/>
    </location>
</feature>
<reference evidence="1 2" key="1">
    <citation type="submission" date="2024-05" db="EMBL/GenBank/DDBJ databases">
        <title>Culex pipiens pipiens assembly and annotation.</title>
        <authorList>
            <person name="Alout H."/>
            <person name="Durand T."/>
        </authorList>
    </citation>
    <scope>NUCLEOTIDE SEQUENCE [LARGE SCALE GENOMIC DNA]</scope>
    <source>
        <strain evidence="1">HA-2024</strain>
        <tissue evidence="1">Whole body</tissue>
    </source>
</reference>
<gene>
    <name evidence="1" type="ORF">pipiens_017815</name>
</gene>
<comment type="caution">
    <text evidence="1">The sequence shown here is derived from an EMBL/GenBank/DDBJ whole genome shotgun (WGS) entry which is preliminary data.</text>
</comment>